<evidence type="ECO:0000256" key="3">
    <source>
        <dbReference type="ARBA" id="ARBA00022490"/>
    </source>
</evidence>
<evidence type="ECO:0000313" key="7">
    <source>
        <dbReference type="EMBL" id="KAJ1131271.1"/>
    </source>
</evidence>
<sequence>MYLDIGANIENMFAYLSNIQTRSSYKMPSQYFQYKGINFSPPSYTPESLNFAENEFQVLDDDVYNVTYPKSGTSWMLEILSLIRNNGDPTWARTVPNWLRCPWYETVEGQEQMKDVEPPRAICSHLPHQLFAKSFFSSKAKIIYTLRNPKDVMVSLFYFSKILCLYQDSGTFEEYLEIFLKGEVPYGSWFDHVKGWMKMKGQSNFFYITYEELLKDLRGSVVRICKFLGRDLDDTAIDSVVENSTFKALKENTMSNYSLLPTSFMDQTKGSFYRKGVSGDWKNHFTVAQSEHFDRVYQEKMKDCDIKFFWEIN</sequence>
<gene>
    <name evidence="7" type="ORF">NDU88_009610</name>
</gene>
<evidence type="ECO:0000313" key="8">
    <source>
        <dbReference type="Proteomes" id="UP001066276"/>
    </source>
</evidence>
<dbReference type="Pfam" id="PF00685">
    <property type="entry name" value="Sulfotransfer_1"/>
    <property type="match status" value="1"/>
</dbReference>
<dbReference type="InterPro" id="IPR027417">
    <property type="entry name" value="P-loop_NTPase"/>
</dbReference>
<dbReference type="EMBL" id="JANPWB010000011">
    <property type="protein sequence ID" value="KAJ1131271.1"/>
    <property type="molecule type" value="Genomic_DNA"/>
</dbReference>
<dbReference type="Proteomes" id="UP001066276">
    <property type="component" value="Chromosome 7"/>
</dbReference>
<name>A0AAV7PSM0_PLEWA</name>
<keyword evidence="8" id="KW-1185">Reference proteome</keyword>
<dbReference type="FunFam" id="3.40.50.300:FF:000433">
    <property type="entry name" value="Estrogen sulfotransferase"/>
    <property type="match status" value="1"/>
</dbReference>
<evidence type="ECO:0000256" key="2">
    <source>
        <dbReference type="ARBA" id="ARBA00005771"/>
    </source>
</evidence>
<dbReference type="InterPro" id="IPR000863">
    <property type="entry name" value="Sulfotransferase_dom"/>
</dbReference>
<comment type="subcellular location">
    <subcellularLocation>
        <location evidence="1">Cytoplasm</location>
    </subcellularLocation>
</comment>
<evidence type="ECO:0000256" key="4">
    <source>
        <dbReference type="ARBA" id="ARBA00022679"/>
    </source>
</evidence>
<dbReference type="Gene3D" id="3.40.50.300">
    <property type="entry name" value="P-loop containing nucleotide triphosphate hydrolases"/>
    <property type="match status" value="1"/>
</dbReference>
<accession>A0AAV7PSM0</accession>
<comment type="similarity">
    <text evidence="2 5">Belongs to the sulfotransferase 1 family.</text>
</comment>
<organism evidence="7 8">
    <name type="scientific">Pleurodeles waltl</name>
    <name type="common">Iberian ribbed newt</name>
    <dbReference type="NCBI Taxonomy" id="8319"/>
    <lineage>
        <taxon>Eukaryota</taxon>
        <taxon>Metazoa</taxon>
        <taxon>Chordata</taxon>
        <taxon>Craniata</taxon>
        <taxon>Vertebrata</taxon>
        <taxon>Euteleostomi</taxon>
        <taxon>Amphibia</taxon>
        <taxon>Batrachia</taxon>
        <taxon>Caudata</taxon>
        <taxon>Salamandroidea</taxon>
        <taxon>Salamandridae</taxon>
        <taxon>Pleurodelinae</taxon>
        <taxon>Pleurodeles</taxon>
    </lineage>
</organism>
<comment type="caution">
    <text evidence="7">The sequence shown here is derived from an EMBL/GenBank/DDBJ whole genome shotgun (WGS) entry which is preliminary data.</text>
</comment>
<dbReference type="PANTHER" id="PTHR11783">
    <property type="entry name" value="SULFOTRANSFERASE SULT"/>
    <property type="match status" value="1"/>
</dbReference>
<proteinExistence type="inferred from homology"/>
<dbReference type="GO" id="GO:0005737">
    <property type="term" value="C:cytoplasm"/>
    <property type="evidence" value="ECO:0007669"/>
    <property type="project" value="UniProtKB-SubCell"/>
</dbReference>
<evidence type="ECO:0000256" key="5">
    <source>
        <dbReference type="RuleBase" id="RU361155"/>
    </source>
</evidence>
<protein>
    <recommendedName>
        <fullName evidence="5">Sulfotransferase</fullName>
        <ecNumber evidence="5">2.8.2.-</ecNumber>
    </recommendedName>
</protein>
<feature type="domain" description="Sulfotransferase" evidence="6">
    <location>
        <begin position="60"/>
        <end position="304"/>
    </location>
</feature>
<dbReference type="GO" id="GO:0008146">
    <property type="term" value="F:sulfotransferase activity"/>
    <property type="evidence" value="ECO:0007669"/>
    <property type="project" value="InterPro"/>
</dbReference>
<keyword evidence="4 5" id="KW-0808">Transferase</keyword>
<dbReference type="SUPFAM" id="SSF52540">
    <property type="entry name" value="P-loop containing nucleoside triphosphate hydrolases"/>
    <property type="match status" value="1"/>
</dbReference>
<evidence type="ECO:0000259" key="6">
    <source>
        <dbReference type="Pfam" id="PF00685"/>
    </source>
</evidence>
<evidence type="ECO:0000256" key="1">
    <source>
        <dbReference type="ARBA" id="ARBA00004496"/>
    </source>
</evidence>
<dbReference type="AlphaFoldDB" id="A0AAV7PSM0"/>
<keyword evidence="3" id="KW-0963">Cytoplasm</keyword>
<dbReference type="EC" id="2.8.2.-" evidence="5"/>
<reference evidence="7" key="1">
    <citation type="journal article" date="2022" name="bioRxiv">
        <title>Sequencing and chromosome-scale assembly of the giantPleurodeles waltlgenome.</title>
        <authorList>
            <person name="Brown T."/>
            <person name="Elewa A."/>
            <person name="Iarovenko S."/>
            <person name="Subramanian E."/>
            <person name="Araus A.J."/>
            <person name="Petzold A."/>
            <person name="Susuki M."/>
            <person name="Suzuki K.-i.T."/>
            <person name="Hayashi T."/>
            <person name="Toyoda A."/>
            <person name="Oliveira C."/>
            <person name="Osipova E."/>
            <person name="Leigh N.D."/>
            <person name="Simon A."/>
            <person name="Yun M.H."/>
        </authorList>
    </citation>
    <scope>NUCLEOTIDE SEQUENCE</scope>
    <source>
        <strain evidence="7">20211129_DDA</strain>
        <tissue evidence="7">Liver</tissue>
    </source>
</reference>